<feature type="signal peptide" evidence="1">
    <location>
        <begin position="1"/>
        <end position="22"/>
    </location>
</feature>
<evidence type="ECO:0000313" key="2">
    <source>
        <dbReference type="EMBL" id="KAJ4478483.1"/>
    </source>
</evidence>
<keyword evidence="1" id="KW-0732">Signal</keyword>
<accession>A0A9W9AAT6</accession>
<evidence type="ECO:0000313" key="3">
    <source>
        <dbReference type="EMBL" id="KAJ4487616.1"/>
    </source>
</evidence>
<organism evidence="2 4">
    <name type="scientific">Lentinula aciculospora</name>
    <dbReference type="NCBI Taxonomy" id="153920"/>
    <lineage>
        <taxon>Eukaryota</taxon>
        <taxon>Fungi</taxon>
        <taxon>Dikarya</taxon>
        <taxon>Basidiomycota</taxon>
        <taxon>Agaricomycotina</taxon>
        <taxon>Agaricomycetes</taxon>
        <taxon>Agaricomycetidae</taxon>
        <taxon>Agaricales</taxon>
        <taxon>Marasmiineae</taxon>
        <taxon>Omphalotaceae</taxon>
        <taxon>Lentinula</taxon>
    </lineage>
</organism>
<sequence>MKLTILPVLSTLFVGLAGFSVAVPIDNSETPGYNVGLLKLPQPSGDRFSARNKMYFFPLSFDTAKRYENEIPFHFAEDYHMQQKATAFLSTKGRQIWKEEKIPSNEWNVSIFLCFESAQAAERNRLYPEDWMCLLHANVRYNDDFKQKNQVQHRKDTVWIPLSIIKTLALDIKVKCIPPKMS</sequence>
<reference evidence="2" key="1">
    <citation type="submission" date="2022-08" db="EMBL/GenBank/DDBJ databases">
        <title>A Global Phylogenomic Analysis of the Shiitake Genus Lentinula.</title>
        <authorList>
            <consortium name="DOE Joint Genome Institute"/>
            <person name="Sierra-Patev S."/>
            <person name="Min B."/>
            <person name="Naranjo-Ortiz M."/>
            <person name="Looney B."/>
            <person name="Konkel Z."/>
            <person name="Slot J.C."/>
            <person name="Sakamoto Y."/>
            <person name="Steenwyk J.L."/>
            <person name="Rokas A."/>
            <person name="Carro J."/>
            <person name="Camarero S."/>
            <person name="Ferreira P."/>
            <person name="Molpeceres G."/>
            <person name="Ruiz-Duenas F.J."/>
            <person name="Serrano A."/>
            <person name="Henrissat B."/>
            <person name="Drula E."/>
            <person name="Hughes K.W."/>
            <person name="Mata J.L."/>
            <person name="Ishikawa N.K."/>
            <person name="Vargas-Isla R."/>
            <person name="Ushijima S."/>
            <person name="Smith C.A."/>
            <person name="Ahrendt S."/>
            <person name="Andreopoulos W."/>
            <person name="He G."/>
            <person name="Labutti K."/>
            <person name="Lipzen A."/>
            <person name="Ng V."/>
            <person name="Riley R."/>
            <person name="Sandor L."/>
            <person name="Barry K."/>
            <person name="Martinez A.T."/>
            <person name="Xiao Y."/>
            <person name="Gibbons J.G."/>
            <person name="Terashima K."/>
            <person name="Grigoriev I.V."/>
            <person name="Hibbett D.S."/>
        </authorList>
    </citation>
    <scope>NUCLEOTIDE SEQUENCE</scope>
    <source>
        <strain evidence="2">JLM2183</strain>
    </source>
</reference>
<comment type="caution">
    <text evidence="2">The sequence shown here is derived from an EMBL/GenBank/DDBJ whole genome shotgun (WGS) entry which is preliminary data.</text>
</comment>
<dbReference type="EMBL" id="JAOTPV010000002">
    <property type="protein sequence ID" value="KAJ4487616.1"/>
    <property type="molecule type" value="Genomic_DNA"/>
</dbReference>
<feature type="chain" id="PRO_5041155126" evidence="1">
    <location>
        <begin position="23"/>
        <end position="182"/>
    </location>
</feature>
<evidence type="ECO:0000313" key="4">
    <source>
        <dbReference type="Proteomes" id="UP001150266"/>
    </source>
</evidence>
<proteinExistence type="predicted"/>
<dbReference type="Proteomes" id="UP001150266">
    <property type="component" value="Unassembled WGS sequence"/>
</dbReference>
<gene>
    <name evidence="3" type="ORF">J3R30DRAFT_3400332</name>
    <name evidence="2" type="ORF">J3R30DRAFT_3404522</name>
</gene>
<name>A0A9W9AAT6_9AGAR</name>
<protein>
    <submittedName>
        <fullName evidence="2">Uncharacterized protein</fullName>
    </submittedName>
</protein>
<dbReference type="AlphaFoldDB" id="A0A9W9AAT6"/>
<dbReference type="EMBL" id="JAOTPV010000009">
    <property type="protein sequence ID" value="KAJ4478483.1"/>
    <property type="molecule type" value="Genomic_DNA"/>
</dbReference>
<keyword evidence="4" id="KW-1185">Reference proteome</keyword>
<evidence type="ECO:0000256" key="1">
    <source>
        <dbReference type="SAM" id="SignalP"/>
    </source>
</evidence>